<protein>
    <recommendedName>
        <fullName evidence="1">Aminoglycoside phosphotransferase domain-containing protein</fullName>
    </recommendedName>
</protein>
<dbReference type="CDD" id="cd05154">
    <property type="entry name" value="ACAD10_11_N-like"/>
    <property type="match status" value="1"/>
</dbReference>
<organism evidence="2 3">
    <name type="scientific">Saccharomonospora piscinae</name>
    <dbReference type="NCBI Taxonomy" id="687388"/>
    <lineage>
        <taxon>Bacteria</taxon>
        <taxon>Bacillati</taxon>
        <taxon>Actinomycetota</taxon>
        <taxon>Actinomycetes</taxon>
        <taxon>Pseudonocardiales</taxon>
        <taxon>Pseudonocardiaceae</taxon>
        <taxon>Saccharomonospora</taxon>
    </lineage>
</organism>
<dbReference type="Gene3D" id="3.90.1200.10">
    <property type="match status" value="1"/>
</dbReference>
<dbReference type="EMBL" id="MWIH01000005">
    <property type="protein sequence ID" value="OQO92620.1"/>
    <property type="molecule type" value="Genomic_DNA"/>
</dbReference>
<dbReference type="PANTHER" id="PTHR21310:SF40">
    <property type="entry name" value="AMINOGLYCOSIDE PHOSPHOTRANSFERASE DOMAIN-CONTAINING PROTEIN-RELATED"/>
    <property type="match status" value="1"/>
</dbReference>
<gene>
    <name evidence="2" type="ORF">B1813_10660</name>
</gene>
<evidence type="ECO:0000313" key="2">
    <source>
        <dbReference type="EMBL" id="OQO92620.1"/>
    </source>
</evidence>
<name>A0A1V9A6D1_SACPI</name>
<dbReference type="InterPro" id="IPR041726">
    <property type="entry name" value="ACAD10_11_N"/>
</dbReference>
<comment type="caution">
    <text evidence="2">The sequence shown here is derived from an EMBL/GenBank/DDBJ whole genome shotgun (WGS) entry which is preliminary data.</text>
</comment>
<dbReference type="Gene3D" id="3.30.200.20">
    <property type="entry name" value="Phosphorylase Kinase, domain 1"/>
    <property type="match status" value="1"/>
</dbReference>
<dbReference type="SUPFAM" id="SSF56112">
    <property type="entry name" value="Protein kinase-like (PK-like)"/>
    <property type="match status" value="1"/>
</dbReference>
<dbReference type="RefSeq" id="WP_081191658.1">
    <property type="nucleotide sequence ID" value="NZ_MWIH01000005.1"/>
</dbReference>
<keyword evidence="3" id="KW-1185">Reference proteome</keyword>
<dbReference type="InterPro" id="IPR051678">
    <property type="entry name" value="AGP_Transferase"/>
</dbReference>
<proteinExistence type="predicted"/>
<dbReference type="Pfam" id="PF01636">
    <property type="entry name" value="APH"/>
    <property type="match status" value="1"/>
</dbReference>
<dbReference type="STRING" id="1962155.B1813_10660"/>
<feature type="domain" description="Aminoglycoside phosphotransferase" evidence="1">
    <location>
        <begin position="14"/>
        <end position="279"/>
    </location>
</feature>
<dbReference type="InterPro" id="IPR011009">
    <property type="entry name" value="Kinase-like_dom_sf"/>
</dbReference>
<evidence type="ECO:0000259" key="1">
    <source>
        <dbReference type="Pfam" id="PF01636"/>
    </source>
</evidence>
<dbReference type="InterPro" id="IPR002575">
    <property type="entry name" value="Aminoglycoside_PTrfase"/>
</dbReference>
<dbReference type="AlphaFoldDB" id="A0A1V9A6D1"/>
<dbReference type="Proteomes" id="UP000192591">
    <property type="component" value="Unassembled WGS sequence"/>
</dbReference>
<reference evidence="2 3" key="1">
    <citation type="submission" date="2017-02" db="EMBL/GenBank/DDBJ databases">
        <title>Draft genome of Saccharomonospora sp. 154.</title>
        <authorList>
            <person name="Alonso-Carmona G.S."/>
            <person name="De La Haba R."/>
            <person name="Vera-Gargallo B."/>
            <person name="Sandoval-Trujillo A.H."/>
            <person name="Ramirez-Duran N."/>
            <person name="Ventosa A."/>
        </authorList>
    </citation>
    <scope>NUCLEOTIDE SEQUENCE [LARGE SCALE GENOMIC DNA]</scope>
    <source>
        <strain evidence="2 3">LRS4.154</strain>
    </source>
</reference>
<dbReference type="PANTHER" id="PTHR21310">
    <property type="entry name" value="AMINOGLYCOSIDE PHOSPHOTRANSFERASE-RELATED-RELATED"/>
    <property type="match status" value="1"/>
</dbReference>
<sequence>MRRSGLDGDPLEAVTVLEGGTQNLLLLLHQGDRKLVLRRPHPQGGAPRGNETIRREARVLAALDRTDVPHPRLVAHCDDPEVIGAAFTLTEWVDGFNPGLDLPRALRHDAASQHRLGTSVVDALLTLGRVDPGQVGLAGLGRPDGWIERQPGRWSRQLAGYAGTAGYREDTLPGVRQIVGWLEQHRPPDHRPGLVHGDFHLLNMLACADSGDVTAVVDWELCTQGDPMLDLGHLLSTWPSGDDRVSVPLAAPLPGLPSRGEVVQRYLDGSGRELRELRWFETLARFRLAVIIEGTYVRSLAGRAAPDTGRAAHQRAVGLMEHALDDLPTNGR</sequence>
<accession>A0A1V9A6D1</accession>
<evidence type="ECO:0000313" key="3">
    <source>
        <dbReference type="Proteomes" id="UP000192591"/>
    </source>
</evidence>